<sequence length="216" mass="22454">MSLPFSRLRLLRRSFLVSLVGMAIYAGVSPTASAADTPPVQRHIGIIGAGQVGGTLGRLWARAGYQVMFSSRHPDQLQDVVAGAGPNARAGSVDQAIAFGDVIVLAVPYKAEPALARQYGQALKGKILIDADNAYPFRDGAIAAEAHAAGVARYSARLFPGTRFVRAFNSVNASTLSDGGGGTTQVLYSYTDDAAGAVGAELIRVTGSVPVRGHDL</sequence>
<dbReference type="InterPro" id="IPR051267">
    <property type="entry name" value="STEAP_metalloreductase"/>
</dbReference>
<evidence type="ECO:0000259" key="3">
    <source>
        <dbReference type="Pfam" id="PF03807"/>
    </source>
</evidence>
<dbReference type="InterPro" id="IPR028939">
    <property type="entry name" value="P5C_Rdtase_cat_N"/>
</dbReference>
<dbReference type="Gene3D" id="3.40.50.720">
    <property type="entry name" value="NAD(P)-binding Rossmann-like Domain"/>
    <property type="match status" value="1"/>
</dbReference>
<gene>
    <name evidence="4" type="ORF">FXF46_12545</name>
</gene>
<dbReference type="Proteomes" id="UP000323560">
    <property type="component" value="Chromosome"/>
</dbReference>
<proteinExistence type="predicted"/>
<feature type="domain" description="Pyrroline-5-carboxylate reductase catalytic N-terminal" evidence="3">
    <location>
        <begin position="44"/>
        <end position="133"/>
    </location>
</feature>
<feature type="signal peptide" evidence="2">
    <location>
        <begin position="1"/>
        <end position="34"/>
    </location>
</feature>
<accession>A0AAP9ETA9</accession>
<evidence type="ECO:0000313" key="4">
    <source>
        <dbReference type="EMBL" id="QEH96983.1"/>
    </source>
</evidence>
<keyword evidence="1" id="KW-0560">Oxidoreductase</keyword>
<dbReference type="PANTHER" id="PTHR14239:SF10">
    <property type="entry name" value="REDUCTASE"/>
    <property type="match status" value="1"/>
</dbReference>
<name>A0AAP9ETA9_GLUTH</name>
<organism evidence="4 5">
    <name type="scientific">Gluconobacter thailandicus</name>
    <dbReference type="NCBI Taxonomy" id="257438"/>
    <lineage>
        <taxon>Bacteria</taxon>
        <taxon>Pseudomonadati</taxon>
        <taxon>Pseudomonadota</taxon>
        <taxon>Alphaproteobacteria</taxon>
        <taxon>Acetobacterales</taxon>
        <taxon>Acetobacteraceae</taxon>
        <taxon>Gluconobacter</taxon>
    </lineage>
</organism>
<reference evidence="4 5" key="1">
    <citation type="submission" date="2019-08" db="EMBL/GenBank/DDBJ databases">
        <title>Gluconobacter frateurii HD924 genome.</title>
        <authorList>
            <person name="Liu Y."/>
            <person name="Zhang P."/>
        </authorList>
    </citation>
    <scope>NUCLEOTIDE SEQUENCE [LARGE SCALE GENOMIC DNA]</scope>
    <source>
        <strain evidence="4 5">HD924</strain>
    </source>
</reference>
<evidence type="ECO:0000256" key="1">
    <source>
        <dbReference type="ARBA" id="ARBA00023002"/>
    </source>
</evidence>
<dbReference type="InterPro" id="IPR036291">
    <property type="entry name" value="NAD(P)-bd_dom_sf"/>
</dbReference>
<dbReference type="KEGG" id="gti:FXF46_12545"/>
<evidence type="ECO:0000256" key="2">
    <source>
        <dbReference type="SAM" id="SignalP"/>
    </source>
</evidence>
<dbReference type="RefSeq" id="WP_148620718.1">
    <property type="nucleotide sequence ID" value="NZ_CP043043.1"/>
</dbReference>
<evidence type="ECO:0000313" key="5">
    <source>
        <dbReference type="Proteomes" id="UP000323560"/>
    </source>
</evidence>
<protein>
    <submittedName>
        <fullName evidence="4">Dinucleotide-binding enzyme</fullName>
    </submittedName>
</protein>
<dbReference type="SUPFAM" id="SSF51735">
    <property type="entry name" value="NAD(P)-binding Rossmann-fold domains"/>
    <property type="match status" value="1"/>
</dbReference>
<keyword evidence="2" id="KW-0732">Signal</keyword>
<dbReference type="Pfam" id="PF03807">
    <property type="entry name" value="F420_oxidored"/>
    <property type="match status" value="1"/>
</dbReference>
<dbReference type="AlphaFoldDB" id="A0AAP9ETA9"/>
<feature type="chain" id="PRO_5043038924" evidence="2">
    <location>
        <begin position="35"/>
        <end position="216"/>
    </location>
</feature>
<dbReference type="PANTHER" id="PTHR14239">
    <property type="entry name" value="DUDULIN-RELATED"/>
    <property type="match status" value="1"/>
</dbReference>
<dbReference type="EMBL" id="CP043043">
    <property type="protein sequence ID" value="QEH96983.1"/>
    <property type="molecule type" value="Genomic_DNA"/>
</dbReference>
<dbReference type="GO" id="GO:0016491">
    <property type="term" value="F:oxidoreductase activity"/>
    <property type="evidence" value="ECO:0007669"/>
    <property type="project" value="UniProtKB-KW"/>
</dbReference>